<proteinExistence type="predicted"/>
<keyword evidence="2" id="KW-1185">Reference proteome</keyword>
<comment type="caution">
    <text evidence="1">The sequence shown here is derived from an EMBL/GenBank/DDBJ whole genome shotgun (WGS) entry which is preliminary data.</text>
</comment>
<protein>
    <submittedName>
        <fullName evidence="1">Uncharacterized protein</fullName>
    </submittedName>
</protein>
<dbReference type="Proteomes" id="UP001057402">
    <property type="component" value="Chromosome 4"/>
</dbReference>
<accession>A0ACB9R9H6</accession>
<dbReference type="EMBL" id="CM042883">
    <property type="protein sequence ID" value="KAI4375555.1"/>
    <property type="molecule type" value="Genomic_DNA"/>
</dbReference>
<gene>
    <name evidence="1" type="ORF">MLD38_013411</name>
</gene>
<sequence>MGDMDLGELELGGNSPSDAAWLCSLTESELDFLVSLKTLVIQRAENMGVAFLAERFDLKMLRALGLLLMDHLQGNIRDLPDNPELAALASHLDACNLLKLNPKGYLNAVEIKTCLESKPQKGLRQRPSNAPDVTQKRRKKQSTLQKEQPSS</sequence>
<evidence type="ECO:0000313" key="2">
    <source>
        <dbReference type="Proteomes" id="UP001057402"/>
    </source>
</evidence>
<reference evidence="2" key="1">
    <citation type="journal article" date="2023" name="Front. Plant Sci.">
        <title>Chromosomal-level genome assembly of Melastoma candidum provides insights into trichome evolution.</title>
        <authorList>
            <person name="Zhong Y."/>
            <person name="Wu W."/>
            <person name="Sun C."/>
            <person name="Zou P."/>
            <person name="Liu Y."/>
            <person name="Dai S."/>
            <person name="Zhou R."/>
        </authorList>
    </citation>
    <scope>NUCLEOTIDE SEQUENCE [LARGE SCALE GENOMIC DNA]</scope>
</reference>
<evidence type="ECO:0000313" key="1">
    <source>
        <dbReference type="EMBL" id="KAI4375555.1"/>
    </source>
</evidence>
<organism evidence="1 2">
    <name type="scientific">Melastoma candidum</name>
    <dbReference type="NCBI Taxonomy" id="119954"/>
    <lineage>
        <taxon>Eukaryota</taxon>
        <taxon>Viridiplantae</taxon>
        <taxon>Streptophyta</taxon>
        <taxon>Embryophyta</taxon>
        <taxon>Tracheophyta</taxon>
        <taxon>Spermatophyta</taxon>
        <taxon>Magnoliopsida</taxon>
        <taxon>eudicotyledons</taxon>
        <taxon>Gunneridae</taxon>
        <taxon>Pentapetalae</taxon>
        <taxon>rosids</taxon>
        <taxon>malvids</taxon>
        <taxon>Myrtales</taxon>
        <taxon>Melastomataceae</taxon>
        <taxon>Melastomatoideae</taxon>
        <taxon>Melastomateae</taxon>
        <taxon>Melastoma</taxon>
    </lineage>
</organism>
<name>A0ACB9R9H6_9MYRT</name>